<protein>
    <submittedName>
        <fullName evidence="1">Uncharacterized protein</fullName>
    </submittedName>
</protein>
<accession>A0ACC1HWP7</accession>
<organism evidence="1 2">
    <name type="scientific">Spiromyces aspiralis</name>
    <dbReference type="NCBI Taxonomy" id="68401"/>
    <lineage>
        <taxon>Eukaryota</taxon>
        <taxon>Fungi</taxon>
        <taxon>Fungi incertae sedis</taxon>
        <taxon>Zoopagomycota</taxon>
        <taxon>Kickxellomycotina</taxon>
        <taxon>Kickxellomycetes</taxon>
        <taxon>Kickxellales</taxon>
        <taxon>Kickxellaceae</taxon>
        <taxon>Spiromyces</taxon>
    </lineage>
</organism>
<evidence type="ECO:0000313" key="2">
    <source>
        <dbReference type="Proteomes" id="UP001145114"/>
    </source>
</evidence>
<keyword evidence="2" id="KW-1185">Reference proteome</keyword>
<dbReference type="Proteomes" id="UP001145114">
    <property type="component" value="Unassembled WGS sequence"/>
</dbReference>
<evidence type="ECO:0000313" key="1">
    <source>
        <dbReference type="EMBL" id="KAJ1680086.1"/>
    </source>
</evidence>
<sequence length="346" mass="36223">MATGSSRALTAWLLLLLLFAQECLAASAPSRSQFQRRIVGGTEVSDGEAPFMVRVSIDNGHTTEVCGGAILSDRFVVTAAHCLVPVDPSQQNIDVAAISIGVGSTVSTQLEHLEALDVAIHPEYNPETYRNDIGVIRVAPLDLATRPLPIRPARISILPVKEGQRFRAFGWGSTSPGDMSPSPSLRATTLKAGSLEACADGYYYFDPKTTICMQVSQTPGNDTCSGDSGGPLVDMDGNLVGITSYAVNNPQTPVDDCGSDSGMGYYTYLRAFLSYLSSETGLSLTANDLDGLSVATSNIASSNIRSSDDGSVSATCIVATAAPLPAVLAASLATVYLSFDLTSPLP</sequence>
<name>A0ACC1HWP7_9FUNG</name>
<comment type="caution">
    <text evidence="1">The sequence shown here is derived from an EMBL/GenBank/DDBJ whole genome shotgun (WGS) entry which is preliminary data.</text>
</comment>
<proteinExistence type="predicted"/>
<reference evidence="1" key="1">
    <citation type="submission" date="2022-06" db="EMBL/GenBank/DDBJ databases">
        <title>Phylogenomic reconstructions and comparative analyses of Kickxellomycotina fungi.</title>
        <authorList>
            <person name="Reynolds N.K."/>
            <person name="Stajich J.E."/>
            <person name="Barry K."/>
            <person name="Grigoriev I.V."/>
            <person name="Crous P."/>
            <person name="Smith M.E."/>
        </authorList>
    </citation>
    <scope>NUCLEOTIDE SEQUENCE</scope>
    <source>
        <strain evidence="1">RSA 2271</strain>
    </source>
</reference>
<gene>
    <name evidence="1" type="ORF">EV182_000708</name>
</gene>
<dbReference type="EMBL" id="JAMZIH010000051">
    <property type="protein sequence ID" value="KAJ1680086.1"/>
    <property type="molecule type" value="Genomic_DNA"/>
</dbReference>